<reference evidence="13 14" key="1">
    <citation type="journal article" date="2016" name="Front. Microbiol.">
        <title>Comparative Genomic Analysis Reveals a Diverse Repertoire of Genes Involved in Prokaryote-Eukaryote Interactions within the Pseudovibrio Genus.</title>
        <authorList>
            <person name="Romano S."/>
            <person name="Fernandez-Guerra A."/>
            <person name="Reen F.J."/>
            <person name="Glockner F.O."/>
            <person name="Crowley S.P."/>
            <person name="O'Sullivan O."/>
            <person name="Cotter P.D."/>
            <person name="Adams C."/>
            <person name="Dobson A.D."/>
            <person name="O'Gara F."/>
        </authorList>
    </citation>
    <scope>NUCLEOTIDE SEQUENCE [LARGE SCALE GENOMIC DNA]</scope>
    <source>
        <strain evidence="13 14">Ad2</strain>
    </source>
</reference>
<evidence type="ECO:0000256" key="10">
    <source>
        <dbReference type="RuleBase" id="RU363032"/>
    </source>
</evidence>
<dbReference type="Gene3D" id="1.10.3720.10">
    <property type="entry name" value="MetI-like"/>
    <property type="match status" value="1"/>
</dbReference>
<dbReference type="NCBIfam" id="TIGR02141">
    <property type="entry name" value="modB_ABC"/>
    <property type="match status" value="1"/>
</dbReference>
<sequence length="234" mass="24796">MSFFLTDAEWAAITLSLQVASLAIAIALPPAVLLGYVLARWKFPGHTLVNALVHLPIVLPPVVTGYVLLILFGRQGALGSFFADVFGIVFAFRWTGAALAAGIMAFPLIIRPVKLSFELSDGQLEEAAYSLGTSRLKTFLLITLPLALPGILSGAVLGFAKAMGEFGATITFVSNIPGETRTLSLALYTEMQSLSGDAGAIRLTVIAIVVSISALVLSELVSRRLSRRLGGQHD</sequence>
<evidence type="ECO:0000256" key="2">
    <source>
        <dbReference type="ARBA" id="ARBA00004651"/>
    </source>
</evidence>
<dbReference type="Proteomes" id="UP000076577">
    <property type="component" value="Unassembled WGS sequence"/>
</dbReference>
<protein>
    <recommendedName>
        <fullName evidence="11">Molybdenum transport system permease</fullName>
    </recommendedName>
</protein>
<dbReference type="NCBIfam" id="NF006939">
    <property type="entry name" value="PRK09421.1"/>
    <property type="match status" value="1"/>
</dbReference>
<evidence type="ECO:0000256" key="4">
    <source>
        <dbReference type="ARBA" id="ARBA00022448"/>
    </source>
</evidence>
<evidence type="ECO:0000259" key="12">
    <source>
        <dbReference type="PROSITE" id="PS50928"/>
    </source>
</evidence>
<proteinExistence type="inferred from homology"/>
<dbReference type="InterPro" id="IPR035906">
    <property type="entry name" value="MetI-like_sf"/>
</dbReference>
<keyword evidence="5" id="KW-1003">Cell membrane</keyword>
<feature type="transmembrane region" description="Helical" evidence="10">
    <location>
        <begin position="85"/>
        <end position="110"/>
    </location>
</feature>
<keyword evidence="11" id="KW-0997">Cell inner membrane</keyword>
<evidence type="ECO:0000256" key="6">
    <source>
        <dbReference type="ARBA" id="ARBA00022505"/>
    </source>
</evidence>
<name>A0A166A4D8_9HYPH</name>
<feature type="transmembrane region" description="Helical" evidence="10">
    <location>
        <begin position="51"/>
        <end position="73"/>
    </location>
</feature>
<evidence type="ECO:0000256" key="3">
    <source>
        <dbReference type="ARBA" id="ARBA00007069"/>
    </source>
</evidence>
<dbReference type="AlphaFoldDB" id="A0A166A4D8"/>
<gene>
    <name evidence="13" type="primary">modB_1</name>
    <name evidence="13" type="ORF">PsAD2_01100</name>
</gene>
<dbReference type="InterPro" id="IPR000515">
    <property type="entry name" value="MetI-like"/>
</dbReference>
<keyword evidence="9 10" id="KW-0472">Membrane</keyword>
<dbReference type="GO" id="GO:0015098">
    <property type="term" value="F:molybdate ion transmembrane transporter activity"/>
    <property type="evidence" value="ECO:0007669"/>
    <property type="project" value="UniProtKB-UniRule"/>
</dbReference>
<evidence type="ECO:0000313" key="14">
    <source>
        <dbReference type="Proteomes" id="UP000076577"/>
    </source>
</evidence>
<dbReference type="STRING" id="989403.SAMN05421798_107277"/>
<feature type="transmembrane region" description="Helical" evidence="10">
    <location>
        <begin position="12"/>
        <end position="39"/>
    </location>
</feature>
<comment type="function">
    <text evidence="1 11">Part of the binding-protein-dependent transport system for molybdenum; probably responsible for the translocation of the substrate across the membrane.</text>
</comment>
<dbReference type="GO" id="GO:0005886">
    <property type="term" value="C:plasma membrane"/>
    <property type="evidence" value="ECO:0007669"/>
    <property type="project" value="UniProtKB-SubCell"/>
</dbReference>
<comment type="similarity">
    <text evidence="3 11">Belongs to the binding-protein-dependent transport system permease family. CysTW subfamily.</text>
</comment>
<keyword evidence="4 10" id="KW-0813">Transport</keyword>
<evidence type="ECO:0000256" key="11">
    <source>
        <dbReference type="RuleBase" id="RU365097"/>
    </source>
</evidence>
<evidence type="ECO:0000313" key="13">
    <source>
        <dbReference type="EMBL" id="KZL20614.1"/>
    </source>
</evidence>
<dbReference type="SUPFAM" id="SSF161098">
    <property type="entry name" value="MetI-like"/>
    <property type="match status" value="1"/>
</dbReference>
<dbReference type="RefSeq" id="WP_068003504.1">
    <property type="nucleotide sequence ID" value="NZ_FOFM01000007.1"/>
</dbReference>
<evidence type="ECO:0000256" key="5">
    <source>
        <dbReference type="ARBA" id="ARBA00022475"/>
    </source>
</evidence>
<organism evidence="13 14">
    <name type="scientific">Pseudovibrio axinellae</name>
    <dbReference type="NCBI Taxonomy" id="989403"/>
    <lineage>
        <taxon>Bacteria</taxon>
        <taxon>Pseudomonadati</taxon>
        <taxon>Pseudomonadota</taxon>
        <taxon>Alphaproteobacteria</taxon>
        <taxon>Hyphomicrobiales</taxon>
        <taxon>Stappiaceae</taxon>
        <taxon>Pseudovibrio</taxon>
    </lineage>
</organism>
<evidence type="ECO:0000256" key="1">
    <source>
        <dbReference type="ARBA" id="ARBA00002949"/>
    </source>
</evidence>
<evidence type="ECO:0000256" key="7">
    <source>
        <dbReference type="ARBA" id="ARBA00022692"/>
    </source>
</evidence>
<dbReference type="PANTHER" id="PTHR30183:SF3">
    <property type="entry name" value="MOLYBDENUM TRANSPORT SYSTEM PERMEASE PROTEIN MODB"/>
    <property type="match status" value="1"/>
</dbReference>
<keyword evidence="6 11" id="KW-0500">Molybdenum</keyword>
<dbReference type="EMBL" id="LMCB01000006">
    <property type="protein sequence ID" value="KZL20614.1"/>
    <property type="molecule type" value="Genomic_DNA"/>
</dbReference>
<dbReference type="PATRIC" id="fig|989403.3.peg.1184"/>
<comment type="subcellular location">
    <subcellularLocation>
        <location evidence="11">Cell inner membrane</location>
        <topology evidence="11">Multi-pass membrane protein</topology>
    </subcellularLocation>
    <subcellularLocation>
        <location evidence="2 10">Cell membrane</location>
        <topology evidence="2 10">Multi-pass membrane protein</topology>
    </subcellularLocation>
</comment>
<feature type="transmembrane region" description="Helical" evidence="10">
    <location>
        <begin position="200"/>
        <end position="221"/>
    </location>
</feature>
<dbReference type="CDD" id="cd06261">
    <property type="entry name" value="TM_PBP2"/>
    <property type="match status" value="1"/>
</dbReference>
<dbReference type="InterPro" id="IPR011867">
    <property type="entry name" value="ModB_ABC"/>
</dbReference>
<dbReference type="PANTHER" id="PTHR30183">
    <property type="entry name" value="MOLYBDENUM TRANSPORT SYSTEM PERMEASE PROTEIN MODB"/>
    <property type="match status" value="1"/>
</dbReference>
<keyword evidence="7 10" id="KW-0812">Transmembrane</keyword>
<evidence type="ECO:0000256" key="8">
    <source>
        <dbReference type="ARBA" id="ARBA00022989"/>
    </source>
</evidence>
<keyword evidence="8 10" id="KW-1133">Transmembrane helix</keyword>
<dbReference type="Pfam" id="PF00528">
    <property type="entry name" value="BPD_transp_1"/>
    <property type="match status" value="1"/>
</dbReference>
<feature type="domain" description="ABC transmembrane type-1" evidence="12">
    <location>
        <begin position="13"/>
        <end position="221"/>
    </location>
</feature>
<keyword evidence="14" id="KW-1185">Reference proteome</keyword>
<dbReference type="OrthoDB" id="9774448at2"/>
<accession>A0A166A4D8</accession>
<dbReference type="PROSITE" id="PS50928">
    <property type="entry name" value="ABC_TM1"/>
    <property type="match status" value="1"/>
</dbReference>
<evidence type="ECO:0000256" key="9">
    <source>
        <dbReference type="ARBA" id="ARBA00023136"/>
    </source>
</evidence>
<comment type="caution">
    <text evidence="13">The sequence shown here is derived from an EMBL/GenBank/DDBJ whole genome shotgun (WGS) entry which is preliminary data.</text>
</comment>
<feature type="transmembrane region" description="Helical" evidence="10">
    <location>
        <begin position="139"/>
        <end position="160"/>
    </location>
</feature>